<accession>I7IVL2</accession>
<keyword evidence="3" id="KW-1185">Reference proteome</keyword>
<sequence length="137" mass="15623">MAIKVNFDAKDTLGKNYELIDTYNNVKIVAQSLIDMLNAIDKEEKKNPDMNFIEYGELINRYVKKNVARILGLDAKGVKKLDNMSRSDVTKFYEELADKFCDMTVPSTERLKEAINSVNGQVPERDVSEKGNEQDPK</sequence>
<feature type="compositionally biased region" description="Basic and acidic residues" evidence="1">
    <location>
        <begin position="123"/>
        <end position="137"/>
    </location>
</feature>
<evidence type="ECO:0000313" key="2">
    <source>
        <dbReference type="EMBL" id="CCI81638.1"/>
    </source>
</evidence>
<dbReference type="OrthoDB" id="9981080at2"/>
<dbReference type="STRING" id="1423758.FC41_GL000006"/>
<evidence type="ECO:0000313" key="3">
    <source>
        <dbReference type="Proteomes" id="UP000009320"/>
    </source>
</evidence>
<comment type="caution">
    <text evidence="2">The sequence shown here is derived from an EMBL/GenBank/DDBJ whole genome shotgun (WGS) entry which is preliminary data.</text>
</comment>
<protein>
    <recommendedName>
        <fullName evidence="4">Phage protein</fullName>
    </recommendedName>
</protein>
<reference evidence="2 3" key="1">
    <citation type="submission" date="2012-06" db="EMBL/GenBank/DDBJ databases">
        <title>Draft Genome Sequence of Lactobacillus hominis Strain CRBIP 24.179T, isolated from human intestine.</title>
        <authorList>
            <person name="Cousin S."/>
            <person name="Ma L."/>
            <person name="Bizet C."/>
            <person name="Loux V."/>
            <person name="Bouchier C."/>
            <person name="Clermont D."/>
            <person name="Creno S."/>
        </authorList>
    </citation>
    <scope>NUCLEOTIDE SEQUENCE [LARGE SCALE GENOMIC DNA]</scope>
    <source>
        <strain evidence="3">CRBIP 24.179T</strain>
    </source>
</reference>
<feature type="region of interest" description="Disordered" evidence="1">
    <location>
        <begin position="115"/>
        <end position="137"/>
    </location>
</feature>
<dbReference type="Proteomes" id="UP000009320">
    <property type="component" value="Unassembled WGS sequence"/>
</dbReference>
<dbReference type="PATRIC" id="fig|1423758.3.peg.6"/>
<proteinExistence type="predicted"/>
<evidence type="ECO:0008006" key="4">
    <source>
        <dbReference type="Google" id="ProtNLM"/>
    </source>
</evidence>
<organism evidence="2 3">
    <name type="scientific">Lactobacillus hominis DSM 23910 = CRBIP 24.179</name>
    <dbReference type="NCBI Taxonomy" id="1423758"/>
    <lineage>
        <taxon>Bacteria</taxon>
        <taxon>Bacillati</taxon>
        <taxon>Bacillota</taxon>
        <taxon>Bacilli</taxon>
        <taxon>Lactobacillales</taxon>
        <taxon>Lactobacillaceae</taxon>
        <taxon>Lactobacillus</taxon>
    </lineage>
</organism>
<dbReference type="EMBL" id="CAKE01000004">
    <property type="protein sequence ID" value="CCI81638.1"/>
    <property type="molecule type" value="Genomic_DNA"/>
</dbReference>
<dbReference type="eggNOG" id="ENOG5030BRY">
    <property type="taxonomic scope" value="Bacteria"/>
</dbReference>
<dbReference type="GeneID" id="82846882"/>
<dbReference type="AlphaFoldDB" id="I7IVL2"/>
<evidence type="ECO:0000256" key="1">
    <source>
        <dbReference type="SAM" id="MobiDB-lite"/>
    </source>
</evidence>
<gene>
    <name evidence="2" type="ORF">BN55_09540</name>
</gene>
<name>I7IVL2_9LACO</name>
<dbReference type="RefSeq" id="WP_008470467.1">
    <property type="nucleotide sequence ID" value="NZ_AYZP01000001.1"/>
</dbReference>